<accession>A0A918FZ82</accession>
<evidence type="ECO:0008006" key="3">
    <source>
        <dbReference type="Google" id="ProtNLM"/>
    </source>
</evidence>
<evidence type="ECO:0000313" key="1">
    <source>
        <dbReference type="EMBL" id="GGS02716.1"/>
    </source>
</evidence>
<dbReference type="Proteomes" id="UP000606194">
    <property type="component" value="Unassembled WGS sequence"/>
</dbReference>
<keyword evidence="2" id="KW-1185">Reference proteome</keyword>
<comment type="caution">
    <text evidence="1">The sequence shown here is derived from an EMBL/GenBank/DDBJ whole genome shotgun (WGS) entry which is preliminary data.</text>
</comment>
<dbReference type="InterPro" id="IPR027417">
    <property type="entry name" value="P-loop_NTPase"/>
</dbReference>
<dbReference type="GO" id="GO:0045900">
    <property type="term" value="P:negative regulation of translational elongation"/>
    <property type="evidence" value="ECO:0007669"/>
    <property type="project" value="InterPro"/>
</dbReference>
<dbReference type="Gene3D" id="3.40.50.300">
    <property type="entry name" value="P-loop containing nucleotide triphosphate hydrolases"/>
    <property type="match status" value="1"/>
</dbReference>
<gene>
    <name evidence="1" type="ORF">GCM10010269_47000</name>
</gene>
<proteinExistence type="predicted"/>
<dbReference type="EMBL" id="BMTL01000020">
    <property type="protein sequence ID" value="GGS02716.1"/>
    <property type="molecule type" value="Genomic_DNA"/>
</dbReference>
<evidence type="ECO:0000313" key="2">
    <source>
        <dbReference type="Proteomes" id="UP000606194"/>
    </source>
</evidence>
<name>A0A918FZ82_9ACTN</name>
<dbReference type="AlphaFoldDB" id="A0A918FZ82"/>
<reference evidence="1" key="1">
    <citation type="journal article" date="2014" name="Int. J. Syst. Evol. Microbiol.">
        <title>Complete genome sequence of Corynebacterium casei LMG S-19264T (=DSM 44701T), isolated from a smear-ripened cheese.</title>
        <authorList>
            <consortium name="US DOE Joint Genome Institute (JGI-PGF)"/>
            <person name="Walter F."/>
            <person name="Albersmeier A."/>
            <person name="Kalinowski J."/>
            <person name="Ruckert C."/>
        </authorList>
    </citation>
    <scope>NUCLEOTIDE SEQUENCE</scope>
    <source>
        <strain evidence="1">JCM 4386</strain>
    </source>
</reference>
<sequence>MESLASLENALLGFPGCVMVTAHDRWFLDRTATRILAWEGGADWFWYEGNFAACQANKIDRLGAEAARPHRITHHRLARH</sequence>
<dbReference type="PANTHER" id="PTHR43858:SF1">
    <property type="entry name" value="ABC TRANSPORTER-RELATED PROTEIN"/>
    <property type="match status" value="1"/>
</dbReference>
<dbReference type="InterPro" id="IPR022374">
    <property type="entry name" value="EttA"/>
</dbReference>
<organism evidence="1 2">
    <name type="scientific">Streptomyces humidus</name>
    <dbReference type="NCBI Taxonomy" id="52259"/>
    <lineage>
        <taxon>Bacteria</taxon>
        <taxon>Bacillati</taxon>
        <taxon>Actinomycetota</taxon>
        <taxon>Actinomycetes</taxon>
        <taxon>Kitasatosporales</taxon>
        <taxon>Streptomycetaceae</taxon>
        <taxon>Streptomyces</taxon>
    </lineage>
</organism>
<reference evidence="1" key="2">
    <citation type="submission" date="2020-09" db="EMBL/GenBank/DDBJ databases">
        <authorList>
            <person name="Sun Q."/>
            <person name="Ohkuma M."/>
        </authorList>
    </citation>
    <scope>NUCLEOTIDE SEQUENCE</scope>
    <source>
        <strain evidence="1">JCM 4386</strain>
    </source>
</reference>
<dbReference type="PANTHER" id="PTHR43858">
    <property type="entry name" value="ENERGY-DEPENDENT TRANSLATIONAL THROTTLE PROTEIN ETTA"/>
    <property type="match status" value="1"/>
</dbReference>
<protein>
    <recommendedName>
        <fullName evidence="3">ABC transporter ATP-binding protein</fullName>
    </recommendedName>
</protein>